<dbReference type="Pfam" id="PF00072">
    <property type="entry name" value="Response_reg"/>
    <property type="match status" value="1"/>
</dbReference>
<dbReference type="PANTHER" id="PTHR44591">
    <property type="entry name" value="STRESS RESPONSE REGULATOR PROTEIN 1"/>
    <property type="match status" value="1"/>
</dbReference>
<dbReference type="HOGENOM" id="CLU_000445_69_17_12"/>
<dbReference type="GO" id="GO:0000160">
    <property type="term" value="P:phosphorelay signal transduction system"/>
    <property type="evidence" value="ECO:0007669"/>
    <property type="project" value="InterPro"/>
</dbReference>
<evidence type="ECO:0000313" key="4">
    <source>
        <dbReference type="EMBL" id="AEF83369.1"/>
    </source>
</evidence>
<dbReference type="KEGG" id="taz:TREAZ_2310"/>
<accession>F5Y7Z8</accession>
<feature type="domain" description="Response regulatory" evidence="3">
    <location>
        <begin position="6"/>
        <end position="121"/>
    </location>
</feature>
<organism evidence="4 5">
    <name type="scientific">Leadbettera azotonutricia (strain ATCC BAA-888 / DSM 13862 / ZAS-9)</name>
    <name type="common">Treponema azotonutricium</name>
    <dbReference type="NCBI Taxonomy" id="545695"/>
    <lineage>
        <taxon>Bacteria</taxon>
        <taxon>Pseudomonadati</taxon>
        <taxon>Spirochaetota</taxon>
        <taxon>Spirochaetia</taxon>
        <taxon>Spirochaetales</taxon>
        <taxon>Breznakiellaceae</taxon>
        <taxon>Leadbettera</taxon>
    </lineage>
</organism>
<dbReference type="InterPro" id="IPR001789">
    <property type="entry name" value="Sig_transdc_resp-reg_receiver"/>
</dbReference>
<dbReference type="SMART" id="SM00448">
    <property type="entry name" value="REC"/>
    <property type="match status" value="1"/>
</dbReference>
<evidence type="ECO:0000313" key="5">
    <source>
        <dbReference type="Proteomes" id="UP000009222"/>
    </source>
</evidence>
<dbReference type="STRING" id="545695.TREAZ_2310"/>
<proteinExistence type="predicted"/>
<dbReference type="AlphaFoldDB" id="F5Y7Z8"/>
<dbReference type="PANTHER" id="PTHR44591:SF3">
    <property type="entry name" value="RESPONSE REGULATORY DOMAIN-CONTAINING PROTEIN"/>
    <property type="match status" value="1"/>
</dbReference>
<protein>
    <submittedName>
        <fullName evidence="4">Two-component hybrid protein</fullName>
    </submittedName>
</protein>
<dbReference type="OrthoDB" id="9797769at2"/>
<dbReference type="InterPro" id="IPR050595">
    <property type="entry name" value="Bact_response_regulator"/>
</dbReference>
<dbReference type="CDD" id="cd00156">
    <property type="entry name" value="REC"/>
    <property type="match status" value="1"/>
</dbReference>
<dbReference type="eggNOG" id="COG3706">
    <property type="taxonomic scope" value="Bacteria"/>
</dbReference>
<reference evidence="4 5" key="2">
    <citation type="journal article" date="2011" name="ISME J.">
        <title>RNA-seq reveals cooperative metabolic interactions between two termite-gut spirochete species in co-culture.</title>
        <authorList>
            <person name="Rosenthal A.Z."/>
            <person name="Matson E.G."/>
            <person name="Eldar A."/>
            <person name="Leadbetter J.R."/>
        </authorList>
    </citation>
    <scope>NUCLEOTIDE SEQUENCE [LARGE SCALE GENOMIC DNA]</scope>
    <source>
        <strain evidence="5">ATCC BAA-888 / DSM 13862 / ZAS-9</strain>
    </source>
</reference>
<name>F5Y7Z8_LEAAZ</name>
<sequence>MADKKIVVAIDDSTEELMVLNNILSKLYDLRVCKSAVDGLKLLGTINVDIILLDIEMPEMSGFEFLHQIKKIPRLMATPVIVISGHSTEDFISHALSQGASEMLSKPVKSEVLLETVKELLEHPRKGGIFDL</sequence>
<evidence type="ECO:0000256" key="1">
    <source>
        <dbReference type="ARBA" id="ARBA00022553"/>
    </source>
</evidence>
<feature type="modified residue" description="4-aspartylphosphate" evidence="2">
    <location>
        <position position="54"/>
    </location>
</feature>
<dbReference type="Gene3D" id="3.40.50.2300">
    <property type="match status" value="1"/>
</dbReference>
<keyword evidence="1 2" id="KW-0597">Phosphoprotein</keyword>
<evidence type="ECO:0000259" key="3">
    <source>
        <dbReference type="PROSITE" id="PS50110"/>
    </source>
</evidence>
<dbReference type="SUPFAM" id="SSF52172">
    <property type="entry name" value="CheY-like"/>
    <property type="match status" value="1"/>
</dbReference>
<reference evidence="5" key="1">
    <citation type="submission" date="2009-12" db="EMBL/GenBank/DDBJ databases">
        <title>Complete sequence of Treponema azotonutricium strain ZAS-9.</title>
        <authorList>
            <person name="Tetu S.G."/>
            <person name="Matson E."/>
            <person name="Ren Q."/>
            <person name="Seshadri R."/>
            <person name="Elbourne L."/>
            <person name="Hassan K.A."/>
            <person name="Durkin A."/>
            <person name="Radune D."/>
            <person name="Mohamoud Y."/>
            <person name="Shay R."/>
            <person name="Jin S."/>
            <person name="Zhang X."/>
            <person name="Lucey K."/>
            <person name="Ballor N.R."/>
            <person name="Ottesen E."/>
            <person name="Rosenthal R."/>
            <person name="Allen A."/>
            <person name="Leadbetter J.R."/>
            <person name="Paulsen I.T."/>
        </authorList>
    </citation>
    <scope>NUCLEOTIDE SEQUENCE [LARGE SCALE GENOMIC DNA]</scope>
    <source>
        <strain evidence="5">ATCC BAA-888 / DSM 13862 / ZAS-9</strain>
    </source>
</reference>
<dbReference type="RefSeq" id="WP_015709745.1">
    <property type="nucleotide sequence ID" value="NC_015577.1"/>
</dbReference>
<evidence type="ECO:0000256" key="2">
    <source>
        <dbReference type="PROSITE-ProRule" id="PRU00169"/>
    </source>
</evidence>
<dbReference type="InParanoid" id="F5Y7Z8"/>
<dbReference type="EMBL" id="CP001841">
    <property type="protein sequence ID" value="AEF83369.1"/>
    <property type="molecule type" value="Genomic_DNA"/>
</dbReference>
<dbReference type="InterPro" id="IPR011006">
    <property type="entry name" value="CheY-like_superfamily"/>
</dbReference>
<keyword evidence="5" id="KW-1185">Reference proteome</keyword>
<dbReference type="PROSITE" id="PS50110">
    <property type="entry name" value="RESPONSE_REGULATORY"/>
    <property type="match status" value="1"/>
</dbReference>
<dbReference type="Proteomes" id="UP000009222">
    <property type="component" value="Chromosome"/>
</dbReference>
<gene>
    <name evidence="4" type="ordered locus">TREAZ_2310</name>
</gene>